<dbReference type="AlphaFoldDB" id="A0A0R2CCY5"/>
<accession>A0A0R2CCY5</accession>
<dbReference type="PATRIC" id="fig|1133569.4.peg.533"/>
<proteinExistence type="predicted"/>
<gene>
    <name evidence="2" type="ORF">FD21_GL000498</name>
</gene>
<organism evidence="2 3">
    <name type="scientific">Liquorilactobacillus vini DSM 20605</name>
    <dbReference type="NCBI Taxonomy" id="1133569"/>
    <lineage>
        <taxon>Bacteria</taxon>
        <taxon>Bacillati</taxon>
        <taxon>Bacillota</taxon>
        <taxon>Bacilli</taxon>
        <taxon>Lactobacillales</taxon>
        <taxon>Lactobacillaceae</taxon>
        <taxon>Liquorilactobacillus</taxon>
    </lineage>
</organism>
<keyword evidence="1" id="KW-1133">Transmembrane helix</keyword>
<keyword evidence="3" id="KW-1185">Reference proteome</keyword>
<name>A0A0R2CCY5_9LACO</name>
<evidence type="ECO:0000313" key="3">
    <source>
        <dbReference type="Proteomes" id="UP000051576"/>
    </source>
</evidence>
<feature type="transmembrane region" description="Helical" evidence="1">
    <location>
        <begin position="52"/>
        <end position="73"/>
    </location>
</feature>
<dbReference type="STRING" id="1133569.FD21_GL000498"/>
<sequence length="96" mass="10779">MKKRFVLGILAVASFLIFGLTVHEIAIGLKASEQTILVEEASKKDFSTAPRYSYGEILSTLGIITMSGLVLTLRQTRSIKLESFRRDLNEKRSFIN</sequence>
<dbReference type="EMBL" id="AYYX01000016">
    <property type="protein sequence ID" value="KRM88946.1"/>
    <property type="molecule type" value="Genomic_DNA"/>
</dbReference>
<dbReference type="RefSeq" id="WP_010580655.1">
    <property type="nucleotide sequence ID" value="NZ_AHYZ01000100.1"/>
</dbReference>
<reference evidence="2 3" key="1">
    <citation type="journal article" date="2015" name="Genome Announc.">
        <title>Expanding the biotechnology potential of lactobacilli through comparative genomics of 213 strains and associated genera.</title>
        <authorList>
            <person name="Sun Z."/>
            <person name="Harris H.M."/>
            <person name="McCann A."/>
            <person name="Guo C."/>
            <person name="Argimon S."/>
            <person name="Zhang W."/>
            <person name="Yang X."/>
            <person name="Jeffery I.B."/>
            <person name="Cooney J.C."/>
            <person name="Kagawa T.F."/>
            <person name="Liu W."/>
            <person name="Song Y."/>
            <person name="Salvetti E."/>
            <person name="Wrobel A."/>
            <person name="Rasinkangas P."/>
            <person name="Parkhill J."/>
            <person name="Rea M.C."/>
            <person name="O'Sullivan O."/>
            <person name="Ritari J."/>
            <person name="Douillard F.P."/>
            <person name="Paul Ross R."/>
            <person name="Yang R."/>
            <person name="Briner A.E."/>
            <person name="Felis G.E."/>
            <person name="de Vos W.M."/>
            <person name="Barrangou R."/>
            <person name="Klaenhammer T.R."/>
            <person name="Caufield P.W."/>
            <person name="Cui Y."/>
            <person name="Zhang H."/>
            <person name="O'Toole P.W."/>
        </authorList>
    </citation>
    <scope>NUCLEOTIDE SEQUENCE [LARGE SCALE GENOMIC DNA]</scope>
    <source>
        <strain evidence="2 3">DSM 20605</strain>
    </source>
</reference>
<evidence type="ECO:0000256" key="1">
    <source>
        <dbReference type="SAM" id="Phobius"/>
    </source>
</evidence>
<keyword evidence="1" id="KW-0812">Transmembrane</keyword>
<comment type="caution">
    <text evidence="2">The sequence shown here is derived from an EMBL/GenBank/DDBJ whole genome shotgun (WGS) entry which is preliminary data.</text>
</comment>
<evidence type="ECO:0000313" key="2">
    <source>
        <dbReference type="EMBL" id="KRM88946.1"/>
    </source>
</evidence>
<dbReference type="Proteomes" id="UP000051576">
    <property type="component" value="Unassembled WGS sequence"/>
</dbReference>
<keyword evidence="1" id="KW-0472">Membrane</keyword>
<protein>
    <submittedName>
        <fullName evidence="2">Uncharacterized protein</fullName>
    </submittedName>
</protein>